<keyword evidence="3" id="KW-0731">Sigma factor</keyword>
<dbReference type="InterPro" id="IPR013249">
    <property type="entry name" value="RNA_pol_sigma70_r4_t2"/>
</dbReference>
<evidence type="ECO:0000256" key="1">
    <source>
        <dbReference type="ARBA" id="ARBA00010641"/>
    </source>
</evidence>
<comment type="similarity">
    <text evidence="1">Belongs to the sigma-70 factor family. ECF subfamily.</text>
</comment>
<dbReference type="InterPro" id="IPR036388">
    <property type="entry name" value="WH-like_DNA-bd_sf"/>
</dbReference>
<dbReference type="GO" id="GO:0006352">
    <property type="term" value="P:DNA-templated transcription initiation"/>
    <property type="evidence" value="ECO:0007669"/>
    <property type="project" value="InterPro"/>
</dbReference>
<gene>
    <name evidence="7" type="ORF">SAMN05444390_107125</name>
</gene>
<keyword evidence="2" id="KW-0805">Transcription regulation</keyword>
<dbReference type="AlphaFoldDB" id="A0A1H6DLW2"/>
<evidence type="ECO:0000256" key="4">
    <source>
        <dbReference type="ARBA" id="ARBA00023163"/>
    </source>
</evidence>
<dbReference type="InterPro" id="IPR007627">
    <property type="entry name" value="RNA_pol_sigma70_r2"/>
</dbReference>
<accession>A0A1H6DLW2</accession>
<proteinExistence type="inferred from homology"/>
<reference evidence="7 8" key="1">
    <citation type="submission" date="2016-10" db="EMBL/GenBank/DDBJ databases">
        <authorList>
            <person name="de Groot N.N."/>
        </authorList>
    </citation>
    <scope>NUCLEOTIDE SEQUENCE [LARGE SCALE GENOMIC DNA]</scope>
    <source>
        <strain evidence="7 8">DSM 22012</strain>
    </source>
</reference>
<dbReference type="InterPro" id="IPR014284">
    <property type="entry name" value="RNA_pol_sigma-70_dom"/>
</dbReference>
<dbReference type="Pfam" id="PF08281">
    <property type="entry name" value="Sigma70_r4_2"/>
    <property type="match status" value="1"/>
</dbReference>
<organism evidence="7 8">
    <name type="scientific">Marinobacterium lutimaris</name>
    <dbReference type="NCBI Taxonomy" id="568106"/>
    <lineage>
        <taxon>Bacteria</taxon>
        <taxon>Pseudomonadati</taxon>
        <taxon>Pseudomonadota</taxon>
        <taxon>Gammaproteobacteria</taxon>
        <taxon>Oceanospirillales</taxon>
        <taxon>Oceanospirillaceae</taxon>
        <taxon>Marinobacterium</taxon>
    </lineage>
</organism>
<dbReference type="Gene3D" id="1.10.10.10">
    <property type="entry name" value="Winged helix-like DNA-binding domain superfamily/Winged helix DNA-binding domain"/>
    <property type="match status" value="1"/>
</dbReference>
<sequence>MSSHQLMPSTTLSSFYQQHHGWLWAWLRQRLECSDTAADLAQDTFVRLLTCSTPPRFFTVAQARGYLCTTAKHLCLNLWRRQEIERAWLETLSASPEELHPSAEHQAAVMEALEEISLMLQALHPNTAKAFLLAVVCQMTDDAVGTELGISGRMVRKHVAKAMLICLQLQARFTARELPLYAEH</sequence>
<dbReference type="Gene3D" id="1.10.1740.10">
    <property type="match status" value="1"/>
</dbReference>
<dbReference type="InterPro" id="IPR013325">
    <property type="entry name" value="RNA_pol_sigma_r2"/>
</dbReference>
<feature type="domain" description="RNA polymerase sigma factor 70 region 4 type 2" evidence="6">
    <location>
        <begin position="114"/>
        <end position="164"/>
    </location>
</feature>
<dbReference type="SUPFAM" id="SSF88659">
    <property type="entry name" value="Sigma3 and sigma4 domains of RNA polymerase sigma factors"/>
    <property type="match status" value="1"/>
</dbReference>
<evidence type="ECO:0000259" key="6">
    <source>
        <dbReference type="Pfam" id="PF08281"/>
    </source>
</evidence>
<dbReference type="GO" id="GO:0016987">
    <property type="term" value="F:sigma factor activity"/>
    <property type="evidence" value="ECO:0007669"/>
    <property type="project" value="UniProtKB-KW"/>
</dbReference>
<dbReference type="GO" id="GO:0003677">
    <property type="term" value="F:DNA binding"/>
    <property type="evidence" value="ECO:0007669"/>
    <property type="project" value="InterPro"/>
</dbReference>
<dbReference type="SUPFAM" id="SSF88946">
    <property type="entry name" value="Sigma2 domain of RNA polymerase sigma factors"/>
    <property type="match status" value="1"/>
</dbReference>
<feature type="domain" description="RNA polymerase sigma-70 region 2" evidence="5">
    <location>
        <begin position="15"/>
        <end position="82"/>
    </location>
</feature>
<evidence type="ECO:0000256" key="3">
    <source>
        <dbReference type="ARBA" id="ARBA00023082"/>
    </source>
</evidence>
<dbReference type="EMBL" id="FNVQ01000007">
    <property type="protein sequence ID" value="SEG86131.1"/>
    <property type="molecule type" value="Genomic_DNA"/>
</dbReference>
<dbReference type="Proteomes" id="UP000236745">
    <property type="component" value="Unassembled WGS sequence"/>
</dbReference>
<dbReference type="PANTHER" id="PTHR43133">
    <property type="entry name" value="RNA POLYMERASE ECF-TYPE SIGMA FACTO"/>
    <property type="match status" value="1"/>
</dbReference>
<dbReference type="InterPro" id="IPR039425">
    <property type="entry name" value="RNA_pol_sigma-70-like"/>
</dbReference>
<protein>
    <submittedName>
        <fullName evidence="7">RNA polymerase sigma-70 factor, ECF subfamily</fullName>
    </submittedName>
</protein>
<dbReference type="NCBIfam" id="TIGR02937">
    <property type="entry name" value="sigma70-ECF"/>
    <property type="match status" value="1"/>
</dbReference>
<dbReference type="InterPro" id="IPR013324">
    <property type="entry name" value="RNA_pol_sigma_r3/r4-like"/>
</dbReference>
<evidence type="ECO:0000259" key="5">
    <source>
        <dbReference type="Pfam" id="PF04542"/>
    </source>
</evidence>
<evidence type="ECO:0000313" key="7">
    <source>
        <dbReference type="EMBL" id="SEG86131.1"/>
    </source>
</evidence>
<name>A0A1H6DLW2_9GAMM</name>
<dbReference type="Pfam" id="PF04542">
    <property type="entry name" value="Sigma70_r2"/>
    <property type="match status" value="1"/>
</dbReference>
<evidence type="ECO:0000313" key="8">
    <source>
        <dbReference type="Proteomes" id="UP000236745"/>
    </source>
</evidence>
<dbReference type="PANTHER" id="PTHR43133:SF63">
    <property type="entry name" value="RNA POLYMERASE SIGMA FACTOR FECI-RELATED"/>
    <property type="match status" value="1"/>
</dbReference>
<keyword evidence="8" id="KW-1185">Reference proteome</keyword>
<keyword evidence="4" id="KW-0804">Transcription</keyword>
<evidence type="ECO:0000256" key="2">
    <source>
        <dbReference type="ARBA" id="ARBA00023015"/>
    </source>
</evidence>